<dbReference type="EMBL" id="JANAKD010000115">
    <property type="protein sequence ID" value="KAJ3497371.1"/>
    <property type="molecule type" value="Genomic_DNA"/>
</dbReference>
<reference evidence="1" key="1">
    <citation type="submission" date="2022-07" db="EMBL/GenBank/DDBJ databases">
        <title>Genome Sequence of Lecanicillium saksenae.</title>
        <authorList>
            <person name="Buettner E."/>
        </authorList>
    </citation>
    <scope>NUCLEOTIDE SEQUENCE</scope>
    <source>
        <strain evidence="1">VT-O1</strain>
    </source>
</reference>
<name>A0ACC1R4Y4_9HYPO</name>
<organism evidence="1 2">
    <name type="scientific">Lecanicillium saksenae</name>
    <dbReference type="NCBI Taxonomy" id="468837"/>
    <lineage>
        <taxon>Eukaryota</taxon>
        <taxon>Fungi</taxon>
        <taxon>Dikarya</taxon>
        <taxon>Ascomycota</taxon>
        <taxon>Pezizomycotina</taxon>
        <taxon>Sordariomycetes</taxon>
        <taxon>Hypocreomycetidae</taxon>
        <taxon>Hypocreales</taxon>
        <taxon>Cordycipitaceae</taxon>
        <taxon>Lecanicillium</taxon>
    </lineage>
</organism>
<proteinExistence type="predicted"/>
<gene>
    <name evidence="1" type="ORF">NLG97_g1957</name>
</gene>
<comment type="caution">
    <text evidence="1">The sequence shown here is derived from an EMBL/GenBank/DDBJ whole genome shotgun (WGS) entry which is preliminary data.</text>
</comment>
<keyword evidence="2" id="KW-1185">Reference proteome</keyword>
<accession>A0ACC1R4Y4</accession>
<sequence>MSQAQVTLLLADLESRIGARSVFVKIRGCPAVVKTGPRAGKKCLKEIPAKGESRAEAERIRTYLNTLDAVTDKDLLLQNVRRYISISFCFHHIKKALSQPEWDDWAKLVPSHTPTASAAAPRLATEIIVVSDDDTDSSDIQEDDIFDGDSAFEIQTPDTTVDIEELEKEISTLNVQDSRASSPDVNPTEPSPDDGATAAIANALRDLHLARQTPPPSGSGHTIQLSTGADAAASSSSTGLTNQDEGDRDVPGLGKVEFRRAGTPRDNSVLHHKFYEAFGSRDKEEGIVYILQNANQCGIFKVGYSGKSANARKKQLNNCCGIDTKIIHETEGGRFVGAYRVEGLVHAMLIHCNLMIKCNGKDSNGNDCTAKHREWFKTERDTVVGIARAMERFVRQGGYELRDTGKYHVSEAGDKVVKKLMSNCTLPTLNNALDRMEARRRTVP</sequence>
<evidence type="ECO:0000313" key="2">
    <source>
        <dbReference type="Proteomes" id="UP001148737"/>
    </source>
</evidence>
<dbReference type="Proteomes" id="UP001148737">
    <property type="component" value="Unassembled WGS sequence"/>
</dbReference>
<evidence type="ECO:0000313" key="1">
    <source>
        <dbReference type="EMBL" id="KAJ3497371.1"/>
    </source>
</evidence>
<protein>
    <submittedName>
        <fullName evidence="1">Uncharacterized protein</fullName>
    </submittedName>
</protein>